<reference evidence="2 3" key="1">
    <citation type="journal article" date="2014" name="Int. J. Syst. Evol. Microbiol.">
        <title>Complete genome sequence of Corynebacterium casei LMG S-19264T (=DSM 44701T), isolated from a smear-ripened cheese.</title>
        <authorList>
            <consortium name="US DOE Joint Genome Institute (JGI-PGF)"/>
            <person name="Walter F."/>
            <person name="Albersmeier A."/>
            <person name="Kalinowski J."/>
            <person name="Ruckert C."/>
        </authorList>
    </citation>
    <scope>NUCLEOTIDE SEQUENCE [LARGE SCALE GENOMIC DNA]</scope>
    <source>
        <strain evidence="2 3">CGMCC 1.9161</strain>
    </source>
</reference>
<name>A0A917V3K7_9HYPH</name>
<dbReference type="SUPFAM" id="SSF53448">
    <property type="entry name" value="Nucleotide-diphospho-sugar transferases"/>
    <property type="match status" value="1"/>
</dbReference>
<evidence type="ECO:0000313" key="2">
    <source>
        <dbReference type="EMBL" id="GGK31020.1"/>
    </source>
</evidence>
<protein>
    <recommendedName>
        <fullName evidence="1">Glycosyltransferase 2-like domain-containing protein</fullName>
    </recommendedName>
</protein>
<dbReference type="EMBL" id="BMMF01000004">
    <property type="protein sequence ID" value="GGK31020.1"/>
    <property type="molecule type" value="Genomic_DNA"/>
</dbReference>
<dbReference type="CDD" id="cd00761">
    <property type="entry name" value="Glyco_tranf_GTA_type"/>
    <property type="match status" value="1"/>
</dbReference>
<dbReference type="Gene3D" id="3.90.550.10">
    <property type="entry name" value="Spore Coat Polysaccharide Biosynthesis Protein SpsA, Chain A"/>
    <property type="match status" value="1"/>
</dbReference>
<feature type="domain" description="Glycosyltransferase 2-like" evidence="1">
    <location>
        <begin position="22"/>
        <end position="151"/>
    </location>
</feature>
<dbReference type="AlphaFoldDB" id="A0A917V3K7"/>
<dbReference type="PANTHER" id="PTHR43179:SF7">
    <property type="entry name" value="RHAMNOSYLTRANSFERASE WBBL"/>
    <property type="match status" value="1"/>
</dbReference>
<dbReference type="PANTHER" id="PTHR43179">
    <property type="entry name" value="RHAMNOSYLTRANSFERASE WBBL"/>
    <property type="match status" value="1"/>
</dbReference>
<evidence type="ECO:0000313" key="3">
    <source>
        <dbReference type="Proteomes" id="UP000600449"/>
    </source>
</evidence>
<dbReference type="Pfam" id="PF00535">
    <property type="entry name" value="Glycos_transf_2"/>
    <property type="match status" value="1"/>
</dbReference>
<proteinExistence type="predicted"/>
<dbReference type="Proteomes" id="UP000600449">
    <property type="component" value="Unassembled WGS sequence"/>
</dbReference>
<evidence type="ECO:0000259" key="1">
    <source>
        <dbReference type="Pfam" id="PF00535"/>
    </source>
</evidence>
<dbReference type="RefSeq" id="WP_188911648.1">
    <property type="nucleotide sequence ID" value="NZ_BMMF01000004.1"/>
</dbReference>
<gene>
    <name evidence="2" type="ORF">GCM10011322_16990</name>
</gene>
<accession>A0A917V3K7</accession>
<keyword evidence="3" id="KW-1185">Reference proteome</keyword>
<organism evidence="2 3">
    <name type="scientific">Salinarimonas ramus</name>
    <dbReference type="NCBI Taxonomy" id="690164"/>
    <lineage>
        <taxon>Bacteria</taxon>
        <taxon>Pseudomonadati</taxon>
        <taxon>Pseudomonadota</taxon>
        <taxon>Alphaproteobacteria</taxon>
        <taxon>Hyphomicrobiales</taxon>
        <taxon>Salinarimonadaceae</taxon>
        <taxon>Salinarimonas</taxon>
    </lineage>
</organism>
<comment type="caution">
    <text evidence="2">The sequence shown here is derived from an EMBL/GenBank/DDBJ whole genome shotgun (WGS) entry which is preliminary data.</text>
</comment>
<sequence>MSKREMQTASEASAGGARPDVTILLPTYQRPTYLETCLKHHVTQFDEAGLDYEILVCDNASGAETRAVIERWQARSPRVRCIVQPKNLGYLGNFLYGHRHAKGRFIVTTGDDDLLIPESVAAYPALFDADPSLVMIQAPWFVMNERERNKILGTAYQLDGPLTIAQGDFRAAADLVLTRRIFPEIFAIRADLVPEIIGPAESTAYHFFVTLARAVEAGRVMFTDRPHAIVTGISRHGKHQGNSEAAIGWDMYRGGLEHLIGRARDAEPEADWSETLKRLEAFVLDRMHVAVHMQLGARNWEKAWHLHRRLRAYASSPISEHTAQELLSLAAMDASLREAVLLGAERAVLSDEIYAIYLNVIDVERHGIELVCASDHDGARDGRTAHIGMNRTRGPQDHPDDLVIDLAAAMRRISV</sequence>
<dbReference type="InterPro" id="IPR001173">
    <property type="entry name" value="Glyco_trans_2-like"/>
</dbReference>
<dbReference type="InterPro" id="IPR029044">
    <property type="entry name" value="Nucleotide-diphossugar_trans"/>
</dbReference>